<dbReference type="Proteomes" id="UP000034680">
    <property type="component" value="Unassembled WGS sequence"/>
</dbReference>
<reference evidence="3 4" key="1">
    <citation type="submission" date="2015-05" db="EMBL/GenBank/DDBJ databases">
        <title>Distinctive expansion of gene families associated with plant cell wall degradation and secondary metabolism in the genomes of grapevine trunk pathogens.</title>
        <authorList>
            <person name="Lawrence D.P."/>
            <person name="Travadon R."/>
            <person name="Rolshausen P.E."/>
            <person name="Baumgartner K."/>
        </authorList>
    </citation>
    <scope>NUCLEOTIDE SEQUENCE [LARGE SCALE GENOMIC DNA]</scope>
    <source>
        <strain evidence="3">DA912</strain>
    </source>
</reference>
<organism evidence="3 4">
    <name type="scientific">Diaporthe ampelina</name>
    <dbReference type="NCBI Taxonomy" id="1214573"/>
    <lineage>
        <taxon>Eukaryota</taxon>
        <taxon>Fungi</taxon>
        <taxon>Dikarya</taxon>
        <taxon>Ascomycota</taxon>
        <taxon>Pezizomycotina</taxon>
        <taxon>Sordariomycetes</taxon>
        <taxon>Sordariomycetidae</taxon>
        <taxon>Diaporthales</taxon>
        <taxon>Diaporthaceae</taxon>
        <taxon>Diaporthe</taxon>
    </lineage>
</organism>
<dbReference type="PANTHER" id="PTHR34612">
    <property type="entry name" value="GH131_N DOMAIN-CONTAINING PROTEIN"/>
    <property type="match status" value="1"/>
</dbReference>
<feature type="domain" description="Glycoside hydrolase 131 catalytic N-terminal" evidence="2">
    <location>
        <begin position="34"/>
        <end position="284"/>
    </location>
</feature>
<evidence type="ECO:0000313" key="3">
    <source>
        <dbReference type="EMBL" id="KKY30718.1"/>
    </source>
</evidence>
<name>A0A0G2H680_9PEZI</name>
<keyword evidence="4" id="KW-1185">Reference proteome</keyword>
<feature type="signal peptide" evidence="1">
    <location>
        <begin position="1"/>
        <end position="17"/>
    </location>
</feature>
<dbReference type="EMBL" id="LCUC01000451">
    <property type="protein sequence ID" value="KKY30718.1"/>
    <property type="molecule type" value="Genomic_DNA"/>
</dbReference>
<feature type="chain" id="PRO_5002544902" description="Glycoside hydrolase 131 catalytic N-terminal domain-containing protein" evidence="1">
    <location>
        <begin position="18"/>
        <end position="288"/>
    </location>
</feature>
<keyword evidence="1" id="KW-0732">Signal</keyword>
<dbReference type="AlphaFoldDB" id="A0A0G2H680"/>
<dbReference type="OrthoDB" id="5283326at2759"/>
<evidence type="ECO:0000313" key="4">
    <source>
        <dbReference type="Proteomes" id="UP000034680"/>
    </source>
</evidence>
<comment type="caution">
    <text evidence="3">The sequence shown here is derived from an EMBL/GenBank/DDBJ whole genome shotgun (WGS) entry which is preliminary data.</text>
</comment>
<proteinExistence type="predicted"/>
<evidence type="ECO:0000256" key="1">
    <source>
        <dbReference type="SAM" id="SignalP"/>
    </source>
</evidence>
<accession>A0A0G2H680</accession>
<dbReference type="Pfam" id="PF18271">
    <property type="entry name" value="GH131_N"/>
    <property type="match status" value="1"/>
</dbReference>
<dbReference type="InterPro" id="IPR041524">
    <property type="entry name" value="GH131_N"/>
</dbReference>
<dbReference type="Gene3D" id="2.60.120.1160">
    <property type="match status" value="1"/>
</dbReference>
<gene>
    <name evidence="3" type="ORF">UCDDA912_g09348</name>
</gene>
<dbReference type="STRING" id="1214573.A0A0G2H680"/>
<protein>
    <recommendedName>
        <fullName evidence="2">Glycoside hydrolase 131 catalytic N-terminal domain-containing protein</fullName>
    </recommendedName>
</protein>
<sequence>MFSASLLLALGTTAVAAIPYETRSPSSGVVQCPVILEGRIPASSVLTDFDVENDLFNPGYTKGNNLSWSDILLFPDVANSRFDNASYKSVEVTISDESIFQKQYGFRRAGLLFANDTNEGSLGYQGLKTLHWSVKQDSARALNLSHEYLNVWHESADYSGDQFMFQTGAMLDYPDMPSDTFKFFDRNATLLWSTPIDFSEWQNFAITLDIDSNLVQIYYSLGNAALEAVTDFVPADLSGEGQFQLGILKKPTGTDDVVNSGFQESPLNEGQIYGGIFVEDSTGGCVSL</sequence>
<reference evidence="3 4" key="2">
    <citation type="submission" date="2015-05" db="EMBL/GenBank/DDBJ databases">
        <authorList>
            <person name="Morales-Cruz A."/>
            <person name="Amrine K.C."/>
            <person name="Cantu D."/>
        </authorList>
    </citation>
    <scope>NUCLEOTIDE SEQUENCE [LARGE SCALE GENOMIC DNA]</scope>
    <source>
        <strain evidence="3">DA912</strain>
    </source>
</reference>
<dbReference type="PANTHER" id="PTHR34612:SF4">
    <property type="entry name" value="GLYCOSIDE HYDROLASE 131 CATALYTIC N-TERMINAL DOMAIN-CONTAINING PROTEIN"/>
    <property type="match status" value="1"/>
</dbReference>
<evidence type="ECO:0000259" key="2">
    <source>
        <dbReference type="Pfam" id="PF18271"/>
    </source>
</evidence>